<proteinExistence type="predicted"/>
<evidence type="ECO:0000313" key="2">
    <source>
        <dbReference type="EMBL" id="CCA17542.1"/>
    </source>
</evidence>
<accession>F0W8T3</accession>
<dbReference type="AlphaFoldDB" id="F0W8T3"/>
<gene>
    <name evidence="2" type="primary">AlNc14C36G3207</name>
    <name evidence="2" type="ORF">ALNC14_036850</name>
</gene>
<dbReference type="Pfam" id="PF05347">
    <property type="entry name" value="Complex1_LYR"/>
    <property type="match status" value="1"/>
</dbReference>
<reference evidence="2" key="2">
    <citation type="submission" date="2011-02" db="EMBL/GenBank/DDBJ databases">
        <authorList>
            <person name="MacLean D."/>
        </authorList>
    </citation>
    <scope>NUCLEOTIDE SEQUENCE</scope>
</reference>
<dbReference type="EMBL" id="FR824081">
    <property type="protein sequence ID" value="CCA17542.1"/>
    <property type="molecule type" value="Genomic_DNA"/>
</dbReference>
<sequence>MSDTRSIYKRLIRLAKSLPAEKQAATLLNIRTEFRKHRDISDPTQLSQLLERAQSTIGYLKIVTPHKRSDSGVKRFMFKDGERIEENLKASERARFKVQDIGEGLKRHHQLLRRQHFMDR</sequence>
<protein>
    <submittedName>
        <fullName evidence="2">Uncharacterized protein AlNc14C36G3207</fullName>
    </submittedName>
</protein>
<organism evidence="2">
    <name type="scientific">Albugo laibachii Nc14</name>
    <dbReference type="NCBI Taxonomy" id="890382"/>
    <lineage>
        <taxon>Eukaryota</taxon>
        <taxon>Sar</taxon>
        <taxon>Stramenopiles</taxon>
        <taxon>Oomycota</taxon>
        <taxon>Peronosporomycetes</taxon>
        <taxon>Albuginales</taxon>
        <taxon>Albuginaceae</taxon>
        <taxon>Albugo</taxon>
    </lineage>
</organism>
<name>F0W8T3_9STRA</name>
<dbReference type="HOGENOM" id="CLU_1879508_0_0_1"/>
<evidence type="ECO:0000259" key="1">
    <source>
        <dbReference type="Pfam" id="PF05347"/>
    </source>
</evidence>
<reference evidence="2" key="1">
    <citation type="journal article" date="2011" name="PLoS Biol.">
        <title>Gene gain and loss during evolution of obligate parasitism in the white rust pathogen of Arabidopsis thaliana.</title>
        <authorList>
            <person name="Kemen E."/>
            <person name="Gardiner A."/>
            <person name="Schultz-Larsen T."/>
            <person name="Kemen A.C."/>
            <person name="Balmuth A.L."/>
            <person name="Robert-Seilaniantz A."/>
            <person name="Bailey K."/>
            <person name="Holub E."/>
            <person name="Studholme D.J."/>
            <person name="Maclean D."/>
            <person name="Jones J.D."/>
        </authorList>
    </citation>
    <scope>NUCLEOTIDE SEQUENCE</scope>
</reference>
<dbReference type="InterPro" id="IPR008011">
    <property type="entry name" value="Complex1_LYR_dom"/>
</dbReference>
<feature type="domain" description="Complex 1 LYR protein" evidence="1">
    <location>
        <begin position="6"/>
        <end position="54"/>
    </location>
</feature>